<reference evidence="1" key="1">
    <citation type="submission" date="2020-04" db="EMBL/GenBank/DDBJ databases">
        <authorList>
            <person name="Chiriac C."/>
            <person name="Salcher M."/>
            <person name="Ghai R."/>
            <person name="Kavagutti S V."/>
        </authorList>
    </citation>
    <scope>NUCLEOTIDE SEQUENCE</scope>
</reference>
<dbReference type="InterPro" id="IPR029052">
    <property type="entry name" value="Metallo-depent_PP-like"/>
</dbReference>
<evidence type="ECO:0000313" key="1">
    <source>
        <dbReference type="EMBL" id="CAB4155448.1"/>
    </source>
</evidence>
<name>A0A6J5NEL2_9CAUD</name>
<gene>
    <name evidence="1" type="ORF">UFOVP672_12</name>
</gene>
<proteinExistence type="predicted"/>
<dbReference type="EMBL" id="LR796636">
    <property type="protein sequence ID" value="CAB4155448.1"/>
    <property type="molecule type" value="Genomic_DNA"/>
</dbReference>
<dbReference type="Gene3D" id="3.60.21.10">
    <property type="match status" value="1"/>
</dbReference>
<sequence length="554" mass="59344">MGVSSYAVNFPFLDVAHIYCAVSVDDGVTYTTLDPSAYTVERYESGLGQVTVDDVMDDTAKLFIWREVPITQPTVYPRGGAFPASSHEAALDRLTMVVQEINRKVVALTEGDDGTVLWVPAAGAYYDVYTWADATARAAKVPNRAGQLGVQLDDSSVWIATGTLAGNWSLFNATAASADDELTLMFVGDGAGGGSAVATQYATSQCDAMVGLGDFNVNGAGDIDGDYSAFDSIIGEEAFYPALGDQDISGPTNWAEHVAKFDYLPGTKRYYNKVLGNGLVEIFVLHSNTEESAGIGSVSAQHAWFVARVAESTARWKIACFHKPPIGTSVTPGDYEDDMQWESLRQMDAIFCSHVNYTEWLNWQGVPLIVLGAGVTHAGAPVPGTDLGAFSHPIYLDSIRYQVARVRFNKARALVELVDTSGGDAVHFARELNDLTLEPSDLTWEILSPSTTPVSGATNFAAYCPRSMIVNEIFVGVGTTGSSDITWEVYVDGVLFDGGGTALTIAASLKYVRKACPDYAVIAAGSKIELKCSSMTLYAGWLGASLTLRGRCIQ</sequence>
<dbReference type="SUPFAM" id="SSF56300">
    <property type="entry name" value="Metallo-dependent phosphatases"/>
    <property type="match status" value="1"/>
</dbReference>
<protein>
    <submittedName>
        <fullName evidence="1">Uncharacterized protein</fullName>
    </submittedName>
</protein>
<accession>A0A6J5NEL2</accession>
<organism evidence="1">
    <name type="scientific">uncultured Caudovirales phage</name>
    <dbReference type="NCBI Taxonomy" id="2100421"/>
    <lineage>
        <taxon>Viruses</taxon>
        <taxon>Duplodnaviria</taxon>
        <taxon>Heunggongvirae</taxon>
        <taxon>Uroviricota</taxon>
        <taxon>Caudoviricetes</taxon>
        <taxon>Peduoviridae</taxon>
        <taxon>Maltschvirus</taxon>
        <taxon>Maltschvirus maltsch</taxon>
    </lineage>
</organism>